<dbReference type="PROSITE" id="PS50088">
    <property type="entry name" value="ANK_REPEAT"/>
    <property type="match status" value="3"/>
</dbReference>
<proteinExistence type="predicted"/>
<feature type="repeat" description="ANK" evidence="3">
    <location>
        <begin position="148"/>
        <end position="180"/>
    </location>
</feature>
<feature type="repeat" description="ANK" evidence="3">
    <location>
        <begin position="214"/>
        <end position="246"/>
    </location>
</feature>
<reference evidence="5" key="1">
    <citation type="submission" date="2021-01" db="EMBL/GenBank/DDBJ databases">
        <authorList>
            <person name="Corre E."/>
            <person name="Pelletier E."/>
            <person name="Niang G."/>
            <person name="Scheremetjew M."/>
            <person name="Finn R."/>
            <person name="Kale V."/>
            <person name="Holt S."/>
            <person name="Cochrane G."/>
            <person name="Meng A."/>
            <person name="Brown T."/>
            <person name="Cohen L."/>
        </authorList>
    </citation>
    <scope>NUCLEOTIDE SEQUENCE</scope>
    <source>
        <strain evidence="5">CCMP 2712</strain>
    </source>
</reference>
<dbReference type="PANTHER" id="PTHR24198:SF165">
    <property type="entry name" value="ANKYRIN REPEAT-CONTAINING PROTEIN-RELATED"/>
    <property type="match status" value="1"/>
</dbReference>
<dbReference type="PANTHER" id="PTHR24198">
    <property type="entry name" value="ANKYRIN REPEAT AND PROTEIN KINASE DOMAIN-CONTAINING PROTEIN"/>
    <property type="match status" value="1"/>
</dbReference>
<organism evidence="5">
    <name type="scientific">Guillardia theta</name>
    <name type="common">Cryptophyte</name>
    <name type="synonym">Cryptomonas phi</name>
    <dbReference type="NCBI Taxonomy" id="55529"/>
    <lineage>
        <taxon>Eukaryota</taxon>
        <taxon>Cryptophyceae</taxon>
        <taxon>Pyrenomonadales</taxon>
        <taxon>Geminigeraceae</taxon>
        <taxon>Guillardia</taxon>
    </lineage>
</organism>
<feature type="region of interest" description="Disordered" evidence="4">
    <location>
        <begin position="567"/>
        <end position="600"/>
    </location>
</feature>
<dbReference type="InterPro" id="IPR036770">
    <property type="entry name" value="Ankyrin_rpt-contain_sf"/>
</dbReference>
<dbReference type="AlphaFoldDB" id="A0A7S4KLZ3"/>
<gene>
    <name evidence="5" type="ORF">GTHE00462_LOCUS14907</name>
</gene>
<protein>
    <submittedName>
        <fullName evidence="5">Uncharacterized protein</fullName>
    </submittedName>
</protein>
<evidence type="ECO:0000256" key="1">
    <source>
        <dbReference type="ARBA" id="ARBA00022737"/>
    </source>
</evidence>
<evidence type="ECO:0000256" key="4">
    <source>
        <dbReference type="SAM" id="MobiDB-lite"/>
    </source>
</evidence>
<accession>A0A7S4KLZ3</accession>
<dbReference type="SUPFAM" id="SSF48403">
    <property type="entry name" value="Ankyrin repeat"/>
    <property type="match status" value="1"/>
</dbReference>
<dbReference type="InterPro" id="IPR002110">
    <property type="entry name" value="Ankyrin_rpt"/>
</dbReference>
<sequence length="657" mass="73571">MSAGMTRREGGCFLLPRERRRQRVVVHGLWFQTLCVLLSNASMRSAEVNMGGACKASGSAQLLSTTCRHARHLVLRGGDSNEVMQDMQRVDDDVYGKSWNFNDMMSGLSMSSKRSLMVEAIKAGNLQDVQNFVRGGISLNEAAPDLSYQQTFVHLAARCGNIECLRLVLELGGNVSVVDSFSNTPLHIASVHGHIDAVMLMIESGANMSAANKQGLQPIHMAASNGHVNVLQTLILMGANVSSPTSSGSIPLRWSSVNGHVEASKLLLRSWKMNQTAERGINPCYHRDKANRTVVEVVRDMLRRNREKNVLNRRLEQILSMLESFAISEQLPPDHQEDVLMKDNNLNLSRANTSENTLSNTTLPPKISKYSFLAPYLDIPKSFYLSQSSESVLTSGSSVSAFHHHDCGVHKDPKMFSDESEMQRRYPSKFHLVLPENKQDELIRMANEAKQYEEEIDKQWEERIARGQPGSARTVDELDSVSDEFMDEILYYPTLSQLSEEVKKDEYKEFIDAFNERCQKGSLDDFGVDPMNSPPVNPNCFTMHDFCVSRLIGSRNSTTYPYIVINETEGSTPEPSSSTPTDSGDEWAGLKKEGKEARNVEKQIMETFGRAEQKEDYNILHKILQSDDDEEEETKGKGDEENTFLDDISSLKDSTSS</sequence>
<name>A0A7S4KLZ3_GUITH</name>
<dbReference type="Pfam" id="PF13637">
    <property type="entry name" value="Ank_4"/>
    <property type="match status" value="1"/>
</dbReference>
<dbReference type="Gene3D" id="1.25.40.20">
    <property type="entry name" value="Ankyrin repeat-containing domain"/>
    <property type="match status" value="1"/>
</dbReference>
<feature type="compositionally biased region" description="Low complexity" evidence="4">
    <location>
        <begin position="567"/>
        <end position="582"/>
    </location>
</feature>
<dbReference type="PROSITE" id="PS50297">
    <property type="entry name" value="ANK_REP_REGION"/>
    <property type="match status" value="3"/>
</dbReference>
<feature type="repeat" description="ANK" evidence="3">
    <location>
        <begin position="181"/>
        <end position="213"/>
    </location>
</feature>
<evidence type="ECO:0000256" key="2">
    <source>
        <dbReference type="ARBA" id="ARBA00023043"/>
    </source>
</evidence>
<evidence type="ECO:0000313" key="5">
    <source>
        <dbReference type="EMBL" id="CAE2299021.1"/>
    </source>
</evidence>
<keyword evidence="1" id="KW-0677">Repeat</keyword>
<dbReference type="SMART" id="SM00248">
    <property type="entry name" value="ANK"/>
    <property type="match status" value="5"/>
</dbReference>
<dbReference type="Pfam" id="PF00023">
    <property type="entry name" value="Ank"/>
    <property type="match status" value="1"/>
</dbReference>
<keyword evidence="2 3" id="KW-0040">ANK repeat</keyword>
<evidence type="ECO:0000256" key="3">
    <source>
        <dbReference type="PROSITE-ProRule" id="PRU00023"/>
    </source>
</evidence>
<feature type="compositionally biased region" description="Basic and acidic residues" evidence="4">
    <location>
        <begin position="588"/>
        <end position="600"/>
    </location>
</feature>
<dbReference type="EMBL" id="HBKN01018897">
    <property type="protein sequence ID" value="CAE2299021.1"/>
    <property type="molecule type" value="Transcribed_RNA"/>
</dbReference>
<feature type="region of interest" description="Disordered" evidence="4">
    <location>
        <begin position="624"/>
        <end position="657"/>
    </location>
</feature>